<dbReference type="Pfam" id="PF13302">
    <property type="entry name" value="Acetyltransf_3"/>
    <property type="match status" value="1"/>
</dbReference>
<dbReference type="GO" id="GO:0005737">
    <property type="term" value="C:cytoplasm"/>
    <property type="evidence" value="ECO:0007669"/>
    <property type="project" value="TreeGrafter"/>
</dbReference>
<dbReference type="InterPro" id="IPR051908">
    <property type="entry name" value="Ribosomal_N-acetyltransferase"/>
</dbReference>
<dbReference type="PATRIC" id="fig|162209.4.peg.4015"/>
<accession>A0A0U2IN80</accession>
<dbReference type="SUPFAM" id="SSF55729">
    <property type="entry name" value="Acyl-CoA N-acyltransferases (Nat)"/>
    <property type="match status" value="1"/>
</dbReference>
<dbReference type="RefSeq" id="WP_062409867.1">
    <property type="nucleotide sequence ID" value="NZ_BJCS01000005.1"/>
</dbReference>
<dbReference type="STRING" id="162209.IJ22_37690"/>
<protein>
    <submittedName>
        <fullName evidence="1">Putative ribosomal N-acetyltransferase YdaF</fullName>
    </submittedName>
</protein>
<dbReference type="Proteomes" id="UP000061660">
    <property type="component" value="Chromosome"/>
</dbReference>
<organism evidence="1 2">
    <name type="scientific">Paenibacillus naphthalenovorans</name>
    <dbReference type="NCBI Taxonomy" id="162209"/>
    <lineage>
        <taxon>Bacteria</taxon>
        <taxon>Bacillati</taxon>
        <taxon>Bacillota</taxon>
        <taxon>Bacilli</taxon>
        <taxon>Bacillales</taxon>
        <taxon>Paenibacillaceae</taxon>
        <taxon>Paenibacillus</taxon>
    </lineage>
</organism>
<dbReference type="PROSITE" id="PS51186">
    <property type="entry name" value="GNAT"/>
    <property type="match status" value="1"/>
</dbReference>
<dbReference type="GO" id="GO:0008999">
    <property type="term" value="F:protein-N-terminal-alanine acetyltransferase activity"/>
    <property type="evidence" value="ECO:0007669"/>
    <property type="project" value="TreeGrafter"/>
</dbReference>
<reference evidence="1 2" key="2">
    <citation type="journal article" date="2016" name="Genome Announc.">
        <title>Complete Genome Sequences of Two Interactive Moderate Thermophiles, Paenibacillus napthalenovorans 32O-Y and Paenibacillus sp. 32O-W.</title>
        <authorList>
            <person name="Butler R.R.III."/>
            <person name="Wang J."/>
            <person name="Stark B.C."/>
            <person name="Pombert J.F."/>
        </authorList>
    </citation>
    <scope>NUCLEOTIDE SEQUENCE [LARGE SCALE GENOMIC DNA]</scope>
    <source>
        <strain evidence="1 2">32O-Y</strain>
    </source>
</reference>
<proteinExistence type="predicted"/>
<dbReference type="OrthoDB" id="9784707at2"/>
<dbReference type="EMBL" id="CP013652">
    <property type="protein sequence ID" value="ALS24107.1"/>
    <property type="molecule type" value="Genomic_DNA"/>
</dbReference>
<dbReference type="Gene3D" id="3.40.630.30">
    <property type="match status" value="1"/>
</dbReference>
<dbReference type="KEGG" id="pnp:IJ22_37690"/>
<evidence type="ECO:0000313" key="1">
    <source>
        <dbReference type="EMBL" id="ALS24107.1"/>
    </source>
</evidence>
<dbReference type="PANTHER" id="PTHR43441">
    <property type="entry name" value="RIBOSOMAL-PROTEIN-SERINE ACETYLTRANSFERASE"/>
    <property type="match status" value="1"/>
</dbReference>
<reference evidence="2" key="1">
    <citation type="submission" date="2015-12" db="EMBL/GenBank/DDBJ databases">
        <title>Complete genome sequences of two moderately thermophilic Paenibacillus species.</title>
        <authorList>
            <person name="Butler R.III."/>
            <person name="Wang J."/>
            <person name="Stark B.C."/>
            <person name="Pombert J.-F."/>
        </authorList>
    </citation>
    <scope>NUCLEOTIDE SEQUENCE [LARGE SCALE GENOMIC DNA]</scope>
    <source>
        <strain evidence="2">32O-Y</strain>
    </source>
</reference>
<dbReference type="InterPro" id="IPR016181">
    <property type="entry name" value="Acyl_CoA_acyltransferase"/>
</dbReference>
<gene>
    <name evidence="1" type="ORF">IJ22_37690</name>
</gene>
<sequence>MFKYRIDDELELKLLEPADAEALYRLIHANRSYLRKWMAWVDATKSPQDTRSFIESARIRWAKGDGMTAGILFHGELCGTIDHHALCLLNRRTSIGYWLAESHQGLGIMTRACRAMVSHAFKGLGLYRVEIRAGVNNLKSRSVPERLGFSFEGVARGGQRLYDRYIDLAVYGMLADEWDSSPAGAK</sequence>
<name>A0A0U2IN80_9BACL</name>
<keyword evidence="2" id="KW-1185">Reference proteome</keyword>
<dbReference type="PANTHER" id="PTHR43441:SF12">
    <property type="entry name" value="RIBOSOMAL N-ACETYLTRANSFERASE YDAF-RELATED"/>
    <property type="match status" value="1"/>
</dbReference>
<evidence type="ECO:0000313" key="2">
    <source>
        <dbReference type="Proteomes" id="UP000061660"/>
    </source>
</evidence>
<dbReference type="GO" id="GO:1990189">
    <property type="term" value="F:protein N-terminal-serine acetyltransferase activity"/>
    <property type="evidence" value="ECO:0007669"/>
    <property type="project" value="TreeGrafter"/>
</dbReference>
<dbReference type="AlphaFoldDB" id="A0A0U2IN80"/>
<keyword evidence="1" id="KW-0808">Transferase</keyword>
<dbReference type="InterPro" id="IPR000182">
    <property type="entry name" value="GNAT_dom"/>
</dbReference>